<comment type="caution">
    <text evidence="3">The sequence shown here is derived from an EMBL/GenBank/DDBJ whole genome shotgun (WGS) entry which is preliminary data.</text>
</comment>
<evidence type="ECO:0000313" key="3">
    <source>
        <dbReference type="EMBL" id="OWS71136.1"/>
    </source>
</evidence>
<protein>
    <submittedName>
        <fullName evidence="3">Thioesterase</fullName>
    </submittedName>
</protein>
<dbReference type="EMBL" id="NGUP01000001">
    <property type="protein sequence ID" value="OWS71136.1"/>
    <property type="molecule type" value="Genomic_DNA"/>
</dbReference>
<dbReference type="GO" id="GO:0047617">
    <property type="term" value="F:fatty acyl-CoA hydrolase activity"/>
    <property type="evidence" value="ECO:0007669"/>
    <property type="project" value="TreeGrafter"/>
</dbReference>
<keyword evidence="2" id="KW-0378">Hydrolase</keyword>
<dbReference type="Gene3D" id="3.10.129.10">
    <property type="entry name" value="Hotdog Thioesterase"/>
    <property type="match status" value="1"/>
</dbReference>
<dbReference type="Proteomes" id="UP000197528">
    <property type="component" value="Unassembled WGS sequence"/>
</dbReference>
<keyword evidence="4" id="KW-1185">Reference proteome</keyword>
<dbReference type="Pfam" id="PF13279">
    <property type="entry name" value="4HBT_2"/>
    <property type="match status" value="1"/>
</dbReference>
<proteinExistence type="inferred from homology"/>
<name>A0A254Q0S8_9BURK</name>
<dbReference type="RefSeq" id="WP_088524843.1">
    <property type="nucleotide sequence ID" value="NZ_NGUP01000001.1"/>
</dbReference>
<gene>
    <name evidence="3" type="ORF">CBI31_02570</name>
</gene>
<dbReference type="InterPro" id="IPR029069">
    <property type="entry name" value="HotDog_dom_sf"/>
</dbReference>
<evidence type="ECO:0000256" key="2">
    <source>
        <dbReference type="ARBA" id="ARBA00022801"/>
    </source>
</evidence>
<dbReference type="CDD" id="cd00586">
    <property type="entry name" value="4HBT"/>
    <property type="match status" value="1"/>
</dbReference>
<dbReference type="AlphaFoldDB" id="A0A254Q0S8"/>
<dbReference type="PANTHER" id="PTHR31793">
    <property type="entry name" value="4-HYDROXYBENZOYL-COA THIOESTERASE FAMILY MEMBER"/>
    <property type="match status" value="1"/>
</dbReference>
<dbReference type="InterPro" id="IPR050563">
    <property type="entry name" value="4-hydroxybenzoyl-CoA_TE"/>
</dbReference>
<evidence type="ECO:0000256" key="1">
    <source>
        <dbReference type="ARBA" id="ARBA00005953"/>
    </source>
</evidence>
<reference evidence="3 4" key="1">
    <citation type="submission" date="2017-05" db="EMBL/GenBank/DDBJ databases">
        <title>Genome of Polynucleobacter sp. MWH-Feld-100.</title>
        <authorList>
            <person name="Hahn M.W."/>
        </authorList>
    </citation>
    <scope>NUCLEOTIDE SEQUENCE [LARGE SCALE GENOMIC DNA]</scope>
    <source>
        <strain evidence="3 4">MWH-Feld-100</strain>
    </source>
</reference>
<dbReference type="PANTHER" id="PTHR31793:SF27">
    <property type="entry name" value="NOVEL THIOESTERASE SUPERFAMILY DOMAIN AND SAPOSIN A-TYPE DOMAIN CONTAINING PROTEIN (0610012H03RIK)"/>
    <property type="match status" value="1"/>
</dbReference>
<dbReference type="OrthoDB" id="9799036at2"/>
<evidence type="ECO:0000313" key="4">
    <source>
        <dbReference type="Proteomes" id="UP000197528"/>
    </source>
</evidence>
<sequence length="148" mass="16923">MSHQKSPPPTRADFVAFEEVHSRWNDNDVYGHINNAVYYSFFDTAVNRYLIEHNVLDLQNSKEIGLVVETQCQYFAPIVYPDLIHVGLKVTHLGNSSARYEVAIFKNHEDVACAIGYFVHVYVDRLSNQSTPIPQKVREVLQGLLKDS</sequence>
<accession>A0A254Q0S8</accession>
<dbReference type="SUPFAM" id="SSF54637">
    <property type="entry name" value="Thioesterase/thiol ester dehydrase-isomerase"/>
    <property type="match status" value="1"/>
</dbReference>
<organism evidence="3 4">
    <name type="scientific">Polynucleobacter campilacus</name>
    <dbReference type="NCBI Taxonomy" id="1743163"/>
    <lineage>
        <taxon>Bacteria</taxon>
        <taxon>Pseudomonadati</taxon>
        <taxon>Pseudomonadota</taxon>
        <taxon>Betaproteobacteria</taxon>
        <taxon>Burkholderiales</taxon>
        <taxon>Burkholderiaceae</taxon>
        <taxon>Polynucleobacter</taxon>
    </lineage>
</organism>
<comment type="similarity">
    <text evidence="1">Belongs to the 4-hydroxybenzoyl-CoA thioesterase family.</text>
</comment>